<reference evidence="4 5" key="1">
    <citation type="submission" date="2016-10" db="EMBL/GenBank/DDBJ databases">
        <authorList>
            <person name="de Groot N.N."/>
        </authorList>
    </citation>
    <scope>NUCLEOTIDE SEQUENCE [LARGE SCALE GENOMIC DNA]</scope>
    <source>
        <strain evidence="4 5">GAS522</strain>
    </source>
</reference>
<dbReference type="InterPro" id="IPR001584">
    <property type="entry name" value="Integrase_cat-core"/>
</dbReference>
<dbReference type="GO" id="GO:0006310">
    <property type="term" value="P:DNA recombination"/>
    <property type="evidence" value="ECO:0007669"/>
    <property type="project" value="UniProtKB-KW"/>
</dbReference>
<accession>A0A1M6X2W8</accession>
<dbReference type="Pfam" id="PF13936">
    <property type="entry name" value="HTH_38"/>
    <property type="match status" value="1"/>
</dbReference>
<dbReference type="InterPro" id="IPR025246">
    <property type="entry name" value="IS30-like_HTH"/>
</dbReference>
<dbReference type="PANTHER" id="PTHR10948:SF23">
    <property type="entry name" value="TRANSPOSASE INSI FOR INSERTION SEQUENCE ELEMENT IS30A-RELATED"/>
    <property type="match status" value="1"/>
</dbReference>
<feature type="compositionally biased region" description="Basic residues" evidence="2">
    <location>
        <begin position="346"/>
        <end position="363"/>
    </location>
</feature>
<organism evidence="4 5">
    <name type="scientific">Bradyrhizobium lablabi</name>
    <dbReference type="NCBI Taxonomy" id="722472"/>
    <lineage>
        <taxon>Bacteria</taxon>
        <taxon>Pseudomonadati</taxon>
        <taxon>Pseudomonadota</taxon>
        <taxon>Alphaproteobacteria</taxon>
        <taxon>Hyphomicrobiales</taxon>
        <taxon>Nitrobacteraceae</taxon>
        <taxon>Bradyrhizobium</taxon>
    </lineage>
</organism>
<name>A0A1M6X2W8_9BRAD</name>
<evidence type="ECO:0000313" key="4">
    <source>
        <dbReference type="EMBL" id="SEC92901.1"/>
    </source>
</evidence>
<dbReference type="InterPro" id="IPR009057">
    <property type="entry name" value="Homeodomain-like_sf"/>
</dbReference>
<sequence>MGRSYGQLSLEDRCEIARLSANGSSVRQIAAALDRSPSTISRELKRNRGAQVGYKPGYAQQQTKARRWKGSRLERDESLRAAVLERLASGWSPEQIAGRLKHEQRRKVISYESIYRFIYAQLARTRDYRWRHYLPRGKSKRGCRGRKGGGSPNFIEGRVPVAKRPIEVSTRQTCGHWEADLMMFSKYGQAILTVHERKSRLLLAIRLANKAAHGVARHLVNLFGSMPQPLRQTVTFDNGTEFARHLALRSLAIETFFCDPYAPWQKGGIENAIGRMRRFMPRKTDLATLSNSRFRSLVAAYNNTPRKCLDFRTPAETFAQVLHFECESTSPRSRGRQINHPSWRPARPKSRSWRRRSGRRRARSTGPSAS</sequence>
<dbReference type="InterPro" id="IPR053392">
    <property type="entry name" value="Transposase_IS30-like"/>
</dbReference>
<dbReference type="GO" id="GO:0032196">
    <property type="term" value="P:transposition"/>
    <property type="evidence" value="ECO:0007669"/>
    <property type="project" value="TreeGrafter"/>
</dbReference>
<dbReference type="InterPro" id="IPR012337">
    <property type="entry name" value="RNaseH-like_sf"/>
</dbReference>
<protein>
    <submittedName>
        <fullName evidence="4">Transposase and inactivated derivatives, IS30 family</fullName>
    </submittedName>
</protein>
<dbReference type="AlphaFoldDB" id="A0A1M6X2W8"/>
<proteinExistence type="predicted"/>
<evidence type="ECO:0000256" key="2">
    <source>
        <dbReference type="SAM" id="MobiDB-lite"/>
    </source>
</evidence>
<dbReference type="EMBL" id="FNTI01000001">
    <property type="protein sequence ID" value="SEC92901.1"/>
    <property type="molecule type" value="Genomic_DNA"/>
</dbReference>
<dbReference type="InterPro" id="IPR036397">
    <property type="entry name" value="RNaseH_sf"/>
</dbReference>
<dbReference type="Gene3D" id="3.30.420.10">
    <property type="entry name" value="Ribonuclease H-like superfamily/Ribonuclease H"/>
    <property type="match status" value="1"/>
</dbReference>
<evidence type="ECO:0000256" key="1">
    <source>
        <dbReference type="ARBA" id="ARBA00023172"/>
    </source>
</evidence>
<gene>
    <name evidence="4" type="ORF">SAMN05444171_2600</name>
</gene>
<feature type="region of interest" description="Disordered" evidence="2">
    <location>
        <begin position="329"/>
        <end position="370"/>
    </location>
</feature>
<dbReference type="NCBIfam" id="NF033563">
    <property type="entry name" value="transpos_IS30"/>
    <property type="match status" value="1"/>
</dbReference>
<dbReference type="SUPFAM" id="SSF53098">
    <property type="entry name" value="Ribonuclease H-like"/>
    <property type="match status" value="1"/>
</dbReference>
<dbReference type="PANTHER" id="PTHR10948">
    <property type="entry name" value="TRANSPOSASE"/>
    <property type="match status" value="1"/>
</dbReference>
<evidence type="ECO:0000313" key="5">
    <source>
        <dbReference type="Proteomes" id="UP000183208"/>
    </source>
</evidence>
<dbReference type="GO" id="GO:0003676">
    <property type="term" value="F:nucleic acid binding"/>
    <property type="evidence" value="ECO:0007669"/>
    <property type="project" value="InterPro"/>
</dbReference>
<keyword evidence="1" id="KW-0233">DNA recombination</keyword>
<dbReference type="PROSITE" id="PS50994">
    <property type="entry name" value="INTEGRASE"/>
    <property type="match status" value="1"/>
</dbReference>
<dbReference type="Gene3D" id="1.10.10.60">
    <property type="entry name" value="Homeodomain-like"/>
    <property type="match status" value="1"/>
</dbReference>
<dbReference type="SUPFAM" id="SSF46689">
    <property type="entry name" value="Homeodomain-like"/>
    <property type="match status" value="1"/>
</dbReference>
<dbReference type="GO" id="GO:0005829">
    <property type="term" value="C:cytosol"/>
    <property type="evidence" value="ECO:0007669"/>
    <property type="project" value="TreeGrafter"/>
</dbReference>
<evidence type="ECO:0000259" key="3">
    <source>
        <dbReference type="PROSITE" id="PS50994"/>
    </source>
</evidence>
<dbReference type="GO" id="GO:0015074">
    <property type="term" value="P:DNA integration"/>
    <property type="evidence" value="ECO:0007669"/>
    <property type="project" value="InterPro"/>
</dbReference>
<feature type="domain" description="Integrase catalytic" evidence="3">
    <location>
        <begin position="161"/>
        <end position="322"/>
    </location>
</feature>
<dbReference type="InterPro" id="IPR051917">
    <property type="entry name" value="Transposase-Integrase"/>
</dbReference>
<dbReference type="Proteomes" id="UP000183208">
    <property type="component" value="Unassembled WGS sequence"/>
</dbReference>
<dbReference type="GO" id="GO:0004803">
    <property type="term" value="F:transposase activity"/>
    <property type="evidence" value="ECO:0007669"/>
    <property type="project" value="TreeGrafter"/>
</dbReference>